<dbReference type="Gene3D" id="2.140.10.30">
    <property type="entry name" value="Dipeptidylpeptidase IV, N-terminal domain"/>
    <property type="match status" value="1"/>
</dbReference>
<reference evidence="4 5" key="1">
    <citation type="submission" date="2018-07" db="EMBL/GenBank/DDBJ databases">
        <title>Corallincola holothuriorum sp. nov., a new facultative anaerobe isolated from sea cucumber Apostichopus japonicus.</title>
        <authorList>
            <person name="Xia H."/>
        </authorList>
    </citation>
    <scope>NUCLEOTIDE SEQUENCE [LARGE SCALE GENOMIC DNA]</scope>
    <source>
        <strain evidence="4 5">C4</strain>
    </source>
</reference>
<sequence>MNKGVIIGLSIVLSACASTTPESDSSNTLAPPSKVTQAAPPTLSPGAPLTLEQIMAHPDWMGNSPVSPHWDSNSKQIYYQQKIAGSEQYQLLQHSLTETGNGQMIPLGEQYKVGHGTGVTNADNSHRAYIWQGNLLLETLSDGKITVLTQSSEQDAAPQWLNSGLLAFQRGSNYFFVDIHTGHIRQLTDLRLEEQPEAVPEPADHIAREQHKLIAYVALKQQRAAEKEAHQKARQAADPTSNVSPVYLGKDQRIVASSLSPSGDKIILVLQAVQSPMEGNIMPNYITDDGRIESVKVRARVHDEVAPQNQFMLLDLSNNEIEKLDTSLLPGLGDDVLAAVRKENQQRYGDDYQPPEEDKGRNLSLIDDWYWSQSAIQWNNSGSEVALMLTTWDNKDRWLTRLDWQNKRLDSVHHLRDEAWINYKFNSFGWLNTRDDLYFLSEQSGYSQLYLVTPGKRAKALTKGEFEVDEITLTKDDGYIYFQANVKHPGIYEIYRVALTNGKVEALTNLAGNTHYLLSPDESLLLLTHSKLSQPNELYLQAAKAGAKAKRLTHTVSKAFSDYPWTIPDVVAVPSSHTEQPIYAKVYYPKGYDASKANKYPAVIFNHGAGYLQNSDLGFSGYFREFMFHSMLAQQGYVVMDMDYRASAGYGRDWRTAIYRDMGRPETEDLADGVAWMTTHANVDKQRVGTYGGSYGGFMTFMALFTQPDLFQCGSALRPVSDWAHYNYGYTSNILNTPQIDPLAYERSSPIYYAEGLTKPLLINAPMVDDNVFFQDVVRLVQRLIELEKEDFETAIYPVEPHGFRQPSSWLNEYRRIYHLFGECLATK</sequence>
<evidence type="ECO:0000256" key="1">
    <source>
        <dbReference type="SAM" id="MobiDB-lite"/>
    </source>
</evidence>
<gene>
    <name evidence="4" type="ORF">DU002_03550</name>
</gene>
<dbReference type="OrthoDB" id="1094230at2"/>
<dbReference type="EMBL" id="QPID01000002">
    <property type="protein sequence ID" value="RCU51557.1"/>
    <property type="molecule type" value="Genomic_DNA"/>
</dbReference>
<feature type="domain" description="Peptidase S9 prolyl oligopeptidase catalytic" evidence="2">
    <location>
        <begin position="630"/>
        <end position="826"/>
    </location>
</feature>
<dbReference type="GO" id="GO:0008236">
    <property type="term" value="F:serine-type peptidase activity"/>
    <property type="evidence" value="ECO:0007669"/>
    <property type="project" value="InterPro"/>
</dbReference>
<dbReference type="GO" id="GO:0008239">
    <property type="term" value="F:dipeptidyl-peptidase activity"/>
    <property type="evidence" value="ECO:0007669"/>
    <property type="project" value="TreeGrafter"/>
</dbReference>
<dbReference type="SUPFAM" id="SSF53474">
    <property type="entry name" value="alpha/beta-Hydrolases"/>
    <property type="match status" value="1"/>
</dbReference>
<protein>
    <submittedName>
        <fullName evidence="4">S9 family peptidase</fullName>
    </submittedName>
</protein>
<dbReference type="Proteomes" id="UP000252558">
    <property type="component" value="Unassembled WGS sequence"/>
</dbReference>
<organism evidence="4 5">
    <name type="scientific">Corallincola holothuriorum</name>
    <dbReference type="NCBI Taxonomy" id="2282215"/>
    <lineage>
        <taxon>Bacteria</taxon>
        <taxon>Pseudomonadati</taxon>
        <taxon>Pseudomonadota</taxon>
        <taxon>Gammaproteobacteria</taxon>
        <taxon>Alteromonadales</taxon>
        <taxon>Psychromonadaceae</taxon>
        <taxon>Corallincola</taxon>
    </lineage>
</organism>
<comment type="caution">
    <text evidence="4">The sequence shown here is derived from an EMBL/GenBank/DDBJ whole genome shotgun (WGS) entry which is preliminary data.</text>
</comment>
<dbReference type="InterPro" id="IPR002469">
    <property type="entry name" value="Peptidase_S9B_N"/>
</dbReference>
<evidence type="ECO:0000259" key="2">
    <source>
        <dbReference type="Pfam" id="PF00326"/>
    </source>
</evidence>
<feature type="compositionally biased region" description="Polar residues" evidence="1">
    <location>
        <begin position="20"/>
        <end position="36"/>
    </location>
</feature>
<dbReference type="InterPro" id="IPR050278">
    <property type="entry name" value="Serine_Prot_S9B/DPPIV"/>
</dbReference>
<dbReference type="RefSeq" id="WP_114336986.1">
    <property type="nucleotide sequence ID" value="NZ_QPID01000002.1"/>
</dbReference>
<accession>A0A368NLY4</accession>
<feature type="region of interest" description="Disordered" evidence="1">
    <location>
        <begin position="20"/>
        <end position="45"/>
    </location>
</feature>
<evidence type="ECO:0000313" key="4">
    <source>
        <dbReference type="EMBL" id="RCU51557.1"/>
    </source>
</evidence>
<dbReference type="AlphaFoldDB" id="A0A368NLY4"/>
<dbReference type="PROSITE" id="PS51257">
    <property type="entry name" value="PROKAR_LIPOPROTEIN"/>
    <property type="match status" value="1"/>
</dbReference>
<evidence type="ECO:0000313" key="5">
    <source>
        <dbReference type="Proteomes" id="UP000252558"/>
    </source>
</evidence>
<name>A0A368NLY4_9GAMM</name>
<dbReference type="GO" id="GO:0006508">
    <property type="term" value="P:proteolysis"/>
    <property type="evidence" value="ECO:0007669"/>
    <property type="project" value="InterPro"/>
</dbReference>
<dbReference type="InterPro" id="IPR029058">
    <property type="entry name" value="AB_hydrolase_fold"/>
</dbReference>
<dbReference type="Pfam" id="PF00930">
    <property type="entry name" value="DPPIV_N"/>
    <property type="match status" value="1"/>
</dbReference>
<dbReference type="InterPro" id="IPR001375">
    <property type="entry name" value="Peptidase_S9_cat"/>
</dbReference>
<dbReference type="Pfam" id="PF00326">
    <property type="entry name" value="Peptidase_S9"/>
    <property type="match status" value="1"/>
</dbReference>
<keyword evidence="5" id="KW-1185">Reference proteome</keyword>
<dbReference type="Gene3D" id="3.40.50.1820">
    <property type="entry name" value="alpha/beta hydrolase"/>
    <property type="match status" value="1"/>
</dbReference>
<feature type="domain" description="Dipeptidylpeptidase IV N-terminal" evidence="3">
    <location>
        <begin position="375"/>
        <end position="535"/>
    </location>
</feature>
<dbReference type="SUPFAM" id="SSF82171">
    <property type="entry name" value="DPP6 N-terminal domain-like"/>
    <property type="match status" value="1"/>
</dbReference>
<dbReference type="PANTHER" id="PTHR11731:SF193">
    <property type="entry name" value="DIPEPTIDYL PEPTIDASE 9"/>
    <property type="match status" value="1"/>
</dbReference>
<dbReference type="PANTHER" id="PTHR11731">
    <property type="entry name" value="PROTEASE FAMILY S9B,C DIPEPTIDYL-PEPTIDASE IV-RELATED"/>
    <property type="match status" value="1"/>
</dbReference>
<proteinExistence type="predicted"/>
<evidence type="ECO:0000259" key="3">
    <source>
        <dbReference type="Pfam" id="PF00930"/>
    </source>
</evidence>